<accession>A0A1M7G7T9</accession>
<reference evidence="1 2" key="1">
    <citation type="submission" date="2016-11" db="EMBL/GenBank/DDBJ databases">
        <authorList>
            <person name="Jaros S."/>
            <person name="Januszkiewicz K."/>
            <person name="Wedrychowicz H."/>
        </authorList>
    </citation>
    <scope>NUCLEOTIDE SEQUENCE [LARGE SCALE GENOMIC DNA]</scope>
    <source>
        <strain evidence="1 2">DSM 15930</strain>
    </source>
</reference>
<evidence type="ECO:0000313" key="1">
    <source>
        <dbReference type="EMBL" id="SHM12350.1"/>
    </source>
</evidence>
<evidence type="ECO:0000313" key="2">
    <source>
        <dbReference type="Proteomes" id="UP000184038"/>
    </source>
</evidence>
<proteinExistence type="predicted"/>
<keyword evidence="2" id="KW-1185">Reference proteome</keyword>
<name>A0A1M7G7T9_9FIRM</name>
<sequence>MRNFLHMIYSRKVTSKIVRCMEIIMRISKNRKNSLNKRRVSLIIAAAVVMFGLSACTDDNKEPEKNSTEIDAPQESAKTGVIEDEMKGYDKAKPIIYNEGYNIYSGLIGAKNSKIALYRGDNGDQMVYVVIDGEEISANITASENEFRIDDSADIGMILVKEPFELGIVYTNTLGGDGIIGKFNNGEGYQEVEMQLDSIVTYPTEGLSREEVQKSIQTIRDHIINKEWDQVADYVEYPLIVNENGEITKITDKKEFLATVNDAYFSEEFLAVLEKEDCIFPFYNYQGYMIANGAIWFNEVDNELKIFAINK</sequence>
<dbReference type="EMBL" id="FRCP01000006">
    <property type="protein sequence ID" value="SHM12350.1"/>
    <property type="molecule type" value="Genomic_DNA"/>
</dbReference>
<protein>
    <submittedName>
        <fullName evidence="1">Uncharacterized protein</fullName>
    </submittedName>
</protein>
<dbReference type="STRING" id="1120996.SAMN02746066_00888"/>
<gene>
    <name evidence="1" type="ORF">SAMN02746066_00888</name>
</gene>
<dbReference type="AlphaFoldDB" id="A0A1M7G7T9"/>
<organism evidence="1 2">
    <name type="scientific">Anaerosporobacter mobilis DSM 15930</name>
    <dbReference type="NCBI Taxonomy" id="1120996"/>
    <lineage>
        <taxon>Bacteria</taxon>
        <taxon>Bacillati</taxon>
        <taxon>Bacillota</taxon>
        <taxon>Clostridia</taxon>
        <taxon>Lachnospirales</taxon>
        <taxon>Lachnospiraceae</taxon>
        <taxon>Anaerosporobacter</taxon>
    </lineage>
</organism>
<dbReference type="Proteomes" id="UP000184038">
    <property type="component" value="Unassembled WGS sequence"/>
</dbReference>